<dbReference type="SUPFAM" id="SSF53756">
    <property type="entry name" value="UDP-Glycosyltransferase/glycogen phosphorylase"/>
    <property type="match status" value="1"/>
</dbReference>
<keyword evidence="2" id="KW-1185">Reference proteome</keyword>
<dbReference type="AlphaFoldDB" id="G6YKG5"/>
<evidence type="ECO:0000313" key="2">
    <source>
        <dbReference type="Proteomes" id="UP000002949"/>
    </source>
</evidence>
<dbReference type="STRING" id="1082933.A6B35_12095"/>
<proteinExistence type="predicted"/>
<dbReference type="KEGG" id="mamo:A6B35_12095"/>
<dbReference type="PATRIC" id="fig|1082933.3.peg.6300"/>
<evidence type="ECO:0000313" key="1">
    <source>
        <dbReference type="EMBL" id="EHH03650.1"/>
    </source>
</evidence>
<gene>
    <name evidence="1" type="ORF">MEA186_32500</name>
</gene>
<dbReference type="Gene3D" id="3.40.50.2000">
    <property type="entry name" value="Glycogen Phosphorylase B"/>
    <property type="match status" value="1"/>
</dbReference>
<dbReference type="RefSeq" id="WP_006206288.1">
    <property type="nucleotide sequence ID" value="NZ_AGSN01000237.1"/>
</dbReference>
<dbReference type="eggNOG" id="COG0438">
    <property type="taxonomic scope" value="Bacteria"/>
</dbReference>
<keyword evidence="1" id="KW-0808">Transferase</keyword>
<dbReference type="GO" id="GO:0016740">
    <property type="term" value="F:transferase activity"/>
    <property type="evidence" value="ECO:0007669"/>
    <property type="project" value="UniProtKB-KW"/>
</dbReference>
<reference evidence="1 2" key="1">
    <citation type="journal article" date="2012" name="J. Bacteriol.">
        <title>Draft Genome Sequence of Plant Growth-Promoting Rhizobium Mesorhizobium amorphae, Isolated from Zinc-Lead Mine Tailings.</title>
        <authorList>
            <person name="Hao X."/>
            <person name="Lin Y."/>
            <person name="Johnstone L."/>
            <person name="Baltrus D.A."/>
            <person name="Miller S.J."/>
            <person name="Wei G."/>
            <person name="Rensing C."/>
        </authorList>
    </citation>
    <scope>NUCLEOTIDE SEQUENCE [LARGE SCALE GENOMIC DNA]</scope>
    <source>
        <strain evidence="1 2">CCNWGS0123</strain>
    </source>
</reference>
<sequence>MSSLVNILVIIEAEIATTHLIEQIMKACGEHGIGHRTQFLDRLQASDITADSIPLFVRCADPLVLSWTQALVDANRPYAYYIDDNFWRIVGHTPLAAYYRHPLVRASLKFAISHAKAVIANSVELGRFLSSFSNHVTVLPTFFDFSLIEGVKPSLTDEMRIGFAGSPSRVDDLDLISNLIGPTLERFPKTVFEFAGVLPKGVAVGERVRFFPHNGDYNAYIRFQAERNWAIGLAPLLDHEANRGKTDNKYREYGACRITGIYSDIPPYSDVVKHSVTGLLVNGAQLSWSEALTTLLEQPDKRATLANAAFADVKSRYDVSHVSHQWAGFFKQLAEHRSGDAKPLYQSSLKAKRFWRRFERIKLHLTIIYEEGGVPLVIQRIVRKLRRYGKA</sequence>
<accession>G6YKG5</accession>
<dbReference type="EMBL" id="AGSN01000237">
    <property type="protein sequence ID" value="EHH03650.1"/>
    <property type="molecule type" value="Genomic_DNA"/>
</dbReference>
<dbReference type="Proteomes" id="UP000002949">
    <property type="component" value="Unassembled WGS sequence"/>
</dbReference>
<organism evidence="1 2">
    <name type="scientific">Mesorhizobium amorphae CCNWGS0123</name>
    <dbReference type="NCBI Taxonomy" id="1082933"/>
    <lineage>
        <taxon>Bacteria</taxon>
        <taxon>Pseudomonadati</taxon>
        <taxon>Pseudomonadota</taxon>
        <taxon>Alphaproteobacteria</taxon>
        <taxon>Hyphomicrobiales</taxon>
        <taxon>Phyllobacteriaceae</taxon>
        <taxon>Mesorhizobium</taxon>
    </lineage>
</organism>
<name>G6YKG5_9HYPH</name>
<dbReference type="OrthoDB" id="9771846at2"/>
<protein>
    <submittedName>
        <fullName evidence="1">Glycosyltransferase-like protein</fullName>
    </submittedName>
</protein>